<gene>
    <name evidence="11" type="primary">LOC111593686</name>
</gene>
<evidence type="ECO:0000256" key="5">
    <source>
        <dbReference type="ARBA" id="ARBA00013199"/>
    </source>
</evidence>
<evidence type="ECO:0000256" key="6">
    <source>
        <dbReference type="ARBA" id="ARBA00022878"/>
    </source>
</evidence>
<dbReference type="SFLD" id="SFLDG00358">
    <property type="entry name" value="Main_(cytGST)"/>
    <property type="match status" value="1"/>
</dbReference>
<keyword evidence="10" id="KW-1185">Reference proteome</keyword>
<accession>A0A6J1LD83</accession>
<dbReference type="InterPro" id="IPR034330">
    <property type="entry name" value="GST_Zeta_C"/>
</dbReference>
<dbReference type="GO" id="GO:0004364">
    <property type="term" value="F:glutathione transferase activity"/>
    <property type="evidence" value="ECO:0007669"/>
    <property type="project" value="TreeGrafter"/>
</dbReference>
<reference evidence="11" key="1">
    <citation type="submission" date="2025-08" db="UniProtKB">
        <authorList>
            <consortium name="RefSeq"/>
        </authorList>
    </citation>
    <scope>IDENTIFICATION</scope>
    <source>
        <strain evidence="11">15085-1641.00</strain>
        <tissue evidence="11">Whole body</tissue>
    </source>
</reference>
<keyword evidence="11" id="KW-0413">Isomerase</keyword>
<dbReference type="PANTHER" id="PTHR42673">
    <property type="entry name" value="MALEYLACETOACETATE ISOMERASE"/>
    <property type="match status" value="1"/>
</dbReference>
<dbReference type="GO" id="GO:0006559">
    <property type="term" value="P:L-phenylalanine catabolic process"/>
    <property type="evidence" value="ECO:0007669"/>
    <property type="project" value="UniProtKB-UniPathway"/>
</dbReference>
<organism evidence="10 11">
    <name type="scientific">Drosophila hydei</name>
    <name type="common">Fruit fly</name>
    <dbReference type="NCBI Taxonomy" id="7224"/>
    <lineage>
        <taxon>Eukaryota</taxon>
        <taxon>Metazoa</taxon>
        <taxon>Ecdysozoa</taxon>
        <taxon>Arthropoda</taxon>
        <taxon>Hexapoda</taxon>
        <taxon>Insecta</taxon>
        <taxon>Pterygota</taxon>
        <taxon>Neoptera</taxon>
        <taxon>Endopterygota</taxon>
        <taxon>Diptera</taxon>
        <taxon>Brachycera</taxon>
        <taxon>Muscomorpha</taxon>
        <taxon>Ephydroidea</taxon>
        <taxon>Drosophilidae</taxon>
        <taxon>Drosophila</taxon>
    </lineage>
</organism>
<dbReference type="SUPFAM" id="SSF52833">
    <property type="entry name" value="Thioredoxin-like"/>
    <property type="match status" value="1"/>
</dbReference>
<protein>
    <recommendedName>
        <fullName evidence="5">maleylacetoacetate isomerase</fullName>
        <ecNumber evidence="5">5.2.1.2</ecNumber>
    </recommendedName>
</protein>
<proteinExistence type="inferred from homology"/>
<dbReference type="SUPFAM" id="SSF47616">
    <property type="entry name" value="GST C-terminal domain-like"/>
    <property type="match status" value="1"/>
</dbReference>
<evidence type="ECO:0000313" key="11">
    <source>
        <dbReference type="RefSeq" id="XP_023162350.2"/>
    </source>
</evidence>
<dbReference type="GO" id="GO:0006749">
    <property type="term" value="P:glutathione metabolic process"/>
    <property type="evidence" value="ECO:0007669"/>
    <property type="project" value="TreeGrafter"/>
</dbReference>
<dbReference type="Pfam" id="PF13417">
    <property type="entry name" value="GST_N_3"/>
    <property type="match status" value="1"/>
</dbReference>
<dbReference type="InterPro" id="IPR005955">
    <property type="entry name" value="GST_Zeta"/>
</dbReference>
<evidence type="ECO:0000256" key="3">
    <source>
        <dbReference type="ARBA" id="ARBA00004671"/>
    </source>
</evidence>
<evidence type="ECO:0000256" key="1">
    <source>
        <dbReference type="ARBA" id="ARBA00001622"/>
    </source>
</evidence>
<dbReference type="Proteomes" id="UP000504633">
    <property type="component" value="Unplaced"/>
</dbReference>
<dbReference type="InterPro" id="IPR040079">
    <property type="entry name" value="Glutathione_S-Trfase"/>
</dbReference>
<dbReference type="GeneID" id="111593686"/>
<dbReference type="PANTHER" id="PTHR42673:SF4">
    <property type="entry name" value="MALEYLACETOACETATE ISOMERASE"/>
    <property type="match status" value="1"/>
</dbReference>
<evidence type="ECO:0000313" key="10">
    <source>
        <dbReference type="Proteomes" id="UP000504633"/>
    </source>
</evidence>
<dbReference type="InterPro" id="IPR010987">
    <property type="entry name" value="Glutathione-S-Trfase_C-like"/>
</dbReference>
<feature type="domain" description="GST N-terminal" evidence="8">
    <location>
        <begin position="30"/>
        <end position="114"/>
    </location>
</feature>
<dbReference type="InterPro" id="IPR036282">
    <property type="entry name" value="Glutathione-S-Trfase_C_sf"/>
</dbReference>
<name>A0A6J1LD83_DROHY</name>
<dbReference type="PROSITE" id="PS50404">
    <property type="entry name" value="GST_NTER"/>
    <property type="match status" value="1"/>
</dbReference>
<comment type="pathway">
    <text evidence="3">Amino-acid degradation; L-phenylalanine degradation; acetoacetate and fumarate from L-phenylalanine: step 5/6.</text>
</comment>
<dbReference type="GO" id="GO:0016034">
    <property type="term" value="F:maleylacetoacetate isomerase activity"/>
    <property type="evidence" value="ECO:0007669"/>
    <property type="project" value="UniProtKB-EC"/>
</dbReference>
<dbReference type="EC" id="5.2.1.2" evidence="5"/>
<dbReference type="InterPro" id="IPR004046">
    <property type="entry name" value="GST_C"/>
</dbReference>
<keyword evidence="6" id="KW-0828">Tyrosine catabolism</keyword>
<dbReference type="UniPathway" id="UPA00139">
    <property type="reaction ID" value="UER00340"/>
</dbReference>
<dbReference type="Pfam" id="PF14497">
    <property type="entry name" value="GST_C_3"/>
    <property type="match status" value="1"/>
</dbReference>
<evidence type="ECO:0000259" key="8">
    <source>
        <dbReference type="PROSITE" id="PS50404"/>
    </source>
</evidence>
<evidence type="ECO:0000256" key="2">
    <source>
        <dbReference type="ARBA" id="ARBA00001955"/>
    </source>
</evidence>
<comment type="similarity">
    <text evidence="4">Belongs to the GST superfamily. Zeta family.</text>
</comment>
<dbReference type="Gene3D" id="3.40.30.10">
    <property type="entry name" value="Glutaredoxin"/>
    <property type="match status" value="1"/>
</dbReference>
<dbReference type="AlphaFoldDB" id="A0A6J1LD83"/>
<dbReference type="GO" id="GO:0006572">
    <property type="term" value="P:L-tyrosine catabolic process"/>
    <property type="evidence" value="ECO:0007669"/>
    <property type="project" value="UniProtKB-KW"/>
</dbReference>
<dbReference type="RefSeq" id="XP_023162350.2">
    <property type="nucleotide sequence ID" value="XM_023306582.2"/>
</dbReference>
<evidence type="ECO:0000259" key="9">
    <source>
        <dbReference type="PROSITE" id="PS50405"/>
    </source>
</evidence>
<sequence>MSALRNNVRKYLHLAKNRIRSSSSMASSDTRPVLYSYYYSSCSWRVRIALGLKKIPYDIRPTSLTKADATYCYTNEYREINPMQQVPALKIDGQTLCDSVAIMHYLDETRPENPLLPQDPHKRAKVREIVEIICSGIQPLQNRLVLAHLGKEKSMEWAQHWISRGFRGLESVLAASSGKYCVGDEISMADCCLVPQVFNARRYHVNLDAYPKIVQLDQTLAANEIIRTCHPHSQPDCPPKLANK</sequence>
<keyword evidence="7" id="KW-0585">Phenylalanine catabolism</keyword>
<evidence type="ECO:0000256" key="7">
    <source>
        <dbReference type="ARBA" id="ARBA00023232"/>
    </source>
</evidence>
<dbReference type="NCBIfam" id="TIGR01262">
    <property type="entry name" value="maiA"/>
    <property type="match status" value="1"/>
</dbReference>
<dbReference type="PROSITE" id="PS50405">
    <property type="entry name" value="GST_CTER"/>
    <property type="match status" value="1"/>
</dbReference>
<dbReference type="OrthoDB" id="202840at2759"/>
<dbReference type="SFLD" id="SFLDS00019">
    <property type="entry name" value="Glutathione_Transferase_(cytos"/>
    <property type="match status" value="1"/>
</dbReference>
<feature type="domain" description="GST C-terminal" evidence="9">
    <location>
        <begin position="119"/>
        <end position="239"/>
    </location>
</feature>
<dbReference type="Gene3D" id="1.20.1050.10">
    <property type="match status" value="1"/>
</dbReference>
<dbReference type="GO" id="GO:0005739">
    <property type="term" value="C:mitochondrion"/>
    <property type="evidence" value="ECO:0007669"/>
    <property type="project" value="TreeGrafter"/>
</dbReference>
<dbReference type="InterPro" id="IPR004045">
    <property type="entry name" value="Glutathione_S-Trfase_N"/>
</dbReference>
<dbReference type="CDD" id="cd03191">
    <property type="entry name" value="GST_C_Zeta"/>
    <property type="match status" value="1"/>
</dbReference>
<evidence type="ECO:0000256" key="4">
    <source>
        <dbReference type="ARBA" id="ARBA00010007"/>
    </source>
</evidence>
<dbReference type="OMA" id="HWISQGL"/>
<dbReference type="InterPro" id="IPR036249">
    <property type="entry name" value="Thioredoxin-like_sf"/>
</dbReference>
<dbReference type="KEGG" id="dhe:111593686"/>
<comment type="catalytic activity">
    <reaction evidence="1">
        <text>4-maleylacetoacetate = 4-fumarylacetoacetate</text>
        <dbReference type="Rhea" id="RHEA:14817"/>
        <dbReference type="ChEBI" id="CHEBI:17105"/>
        <dbReference type="ChEBI" id="CHEBI:18034"/>
        <dbReference type="EC" id="5.2.1.2"/>
    </reaction>
</comment>
<dbReference type="FunFam" id="1.20.1050.10:FF:000010">
    <property type="entry name" value="Maleylacetoacetate isomerase isoform 1"/>
    <property type="match status" value="1"/>
</dbReference>
<comment type="cofactor">
    <cofactor evidence="2">
        <name>glutathione</name>
        <dbReference type="ChEBI" id="CHEBI:57925"/>
    </cofactor>
</comment>